<name>A0AAV4Y8B5_CAEEX</name>
<keyword evidence="3" id="KW-1185">Reference proteome</keyword>
<organism evidence="2 3">
    <name type="scientific">Caerostris extrusa</name>
    <name type="common">Bark spider</name>
    <name type="synonym">Caerostris bankana</name>
    <dbReference type="NCBI Taxonomy" id="172846"/>
    <lineage>
        <taxon>Eukaryota</taxon>
        <taxon>Metazoa</taxon>
        <taxon>Ecdysozoa</taxon>
        <taxon>Arthropoda</taxon>
        <taxon>Chelicerata</taxon>
        <taxon>Arachnida</taxon>
        <taxon>Araneae</taxon>
        <taxon>Araneomorphae</taxon>
        <taxon>Entelegynae</taxon>
        <taxon>Araneoidea</taxon>
        <taxon>Araneidae</taxon>
        <taxon>Caerostris</taxon>
    </lineage>
</organism>
<proteinExistence type="predicted"/>
<gene>
    <name evidence="2" type="ORF">CEXT_348551</name>
</gene>
<evidence type="ECO:0000256" key="1">
    <source>
        <dbReference type="SAM" id="MobiDB-lite"/>
    </source>
</evidence>
<evidence type="ECO:0000313" key="3">
    <source>
        <dbReference type="Proteomes" id="UP001054945"/>
    </source>
</evidence>
<feature type="region of interest" description="Disordered" evidence="1">
    <location>
        <begin position="22"/>
        <end position="44"/>
    </location>
</feature>
<protein>
    <submittedName>
        <fullName evidence="2">Uncharacterized protein</fullName>
    </submittedName>
</protein>
<dbReference type="EMBL" id="BPLR01018980">
    <property type="protein sequence ID" value="GIZ03647.1"/>
    <property type="molecule type" value="Genomic_DNA"/>
</dbReference>
<evidence type="ECO:0000313" key="2">
    <source>
        <dbReference type="EMBL" id="GIZ03647.1"/>
    </source>
</evidence>
<accession>A0AAV4Y8B5</accession>
<dbReference type="AlphaFoldDB" id="A0AAV4Y8B5"/>
<reference evidence="2 3" key="1">
    <citation type="submission" date="2021-06" db="EMBL/GenBank/DDBJ databases">
        <title>Caerostris extrusa draft genome.</title>
        <authorList>
            <person name="Kono N."/>
            <person name="Arakawa K."/>
        </authorList>
    </citation>
    <scope>NUCLEOTIDE SEQUENCE [LARGE SCALE GENOMIC DNA]</scope>
</reference>
<feature type="compositionally biased region" description="Pro residues" evidence="1">
    <location>
        <begin position="30"/>
        <end position="40"/>
    </location>
</feature>
<sequence>MEPPLNLSAWYKSEKYTKHKKNLSKKCHPGPTPVYKPPNPHSKQRVKRGCCSCSTPTRTFFSHINIPVWSRGSCLFRCSSIRASDLELVLVQIKEHKKVDLPLYQTICWREGERAVKFNWCLFRRVKMR</sequence>
<comment type="caution">
    <text evidence="2">The sequence shown here is derived from an EMBL/GenBank/DDBJ whole genome shotgun (WGS) entry which is preliminary data.</text>
</comment>
<dbReference type="Proteomes" id="UP001054945">
    <property type="component" value="Unassembled WGS sequence"/>
</dbReference>